<keyword evidence="1" id="KW-0597">Phosphoprotein</keyword>
<evidence type="ECO:0000256" key="4">
    <source>
        <dbReference type="SAM" id="Phobius"/>
    </source>
</evidence>
<dbReference type="EC" id="2.7.3.-" evidence="5"/>
<evidence type="ECO:0000256" key="3">
    <source>
        <dbReference type="SAM" id="MobiDB-lite"/>
    </source>
</evidence>
<evidence type="ECO:0000313" key="6">
    <source>
        <dbReference type="Proteomes" id="UP000254712"/>
    </source>
</evidence>
<keyword evidence="4" id="KW-1133">Transmembrane helix</keyword>
<dbReference type="InterPro" id="IPR036890">
    <property type="entry name" value="HATPase_C_sf"/>
</dbReference>
<dbReference type="EC" id="2.7.13.3" evidence="5"/>
<dbReference type="PANTHER" id="PTHR45339">
    <property type="entry name" value="HYBRID SIGNAL TRANSDUCTION HISTIDINE KINASE J"/>
    <property type="match status" value="1"/>
</dbReference>
<feature type="transmembrane region" description="Helical" evidence="4">
    <location>
        <begin position="49"/>
        <end position="68"/>
    </location>
</feature>
<dbReference type="SUPFAM" id="SSF55874">
    <property type="entry name" value="ATPase domain of HSP90 chaperone/DNA topoisomerase II/histidine kinase"/>
    <property type="match status" value="1"/>
</dbReference>
<keyword evidence="4" id="KW-0472">Membrane</keyword>
<evidence type="ECO:0000256" key="2">
    <source>
        <dbReference type="ARBA" id="ARBA00023012"/>
    </source>
</evidence>
<accession>A0A379WQN8</accession>
<feature type="region of interest" description="Disordered" evidence="3">
    <location>
        <begin position="76"/>
        <end position="100"/>
    </location>
</feature>
<dbReference type="AlphaFoldDB" id="A0A379WQN8"/>
<evidence type="ECO:0000313" key="5">
    <source>
        <dbReference type="EMBL" id="SUH36230.1"/>
    </source>
</evidence>
<proteinExistence type="predicted"/>
<dbReference type="GO" id="GO:0004673">
    <property type="term" value="F:protein histidine kinase activity"/>
    <property type="evidence" value="ECO:0007669"/>
    <property type="project" value="UniProtKB-EC"/>
</dbReference>
<protein>
    <submittedName>
        <fullName evidence="5">Sensor protein RcsC</fullName>
        <ecNumber evidence="5">2.7.13.3</ecNumber>
        <ecNumber evidence="5">2.7.3.-</ecNumber>
    </submittedName>
</protein>
<dbReference type="GO" id="GO:0000160">
    <property type="term" value="P:phosphorelay signal transduction system"/>
    <property type="evidence" value="ECO:0007669"/>
    <property type="project" value="UniProtKB-KW"/>
</dbReference>
<dbReference type="EMBL" id="UGXT01000002">
    <property type="protein sequence ID" value="SUH36230.1"/>
    <property type="molecule type" value="Genomic_DNA"/>
</dbReference>
<keyword evidence="4" id="KW-0812">Transmembrane</keyword>
<reference evidence="5 6" key="1">
    <citation type="submission" date="2018-06" db="EMBL/GenBank/DDBJ databases">
        <authorList>
            <consortium name="Pathogen Informatics"/>
            <person name="Doyle S."/>
        </authorList>
    </citation>
    <scope>NUCLEOTIDE SEQUENCE [LARGE SCALE GENOMIC DNA]</scope>
    <source>
        <strain evidence="5 6">NCTC8261</strain>
    </source>
</reference>
<keyword evidence="2" id="KW-0902">Two-component regulatory system</keyword>
<dbReference type="Gene3D" id="3.30.565.10">
    <property type="entry name" value="Histidine kinase-like ATPase, C-terminal domain"/>
    <property type="match status" value="1"/>
</dbReference>
<organism evidence="5 6">
    <name type="scientific">Salmonella enterica I</name>
    <dbReference type="NCBI Taxonomy" id="59201"/>
    <lineage>
        <taxon>Bacteria</taxon>
        <taxon>Pseudomonadati</taxon>
        <taxon>Pseudomonadota</taxon>
        <taxon>Gammaproteobacteria</taxon>
        <taxon>Enterobacterales</taxon>
        <taxon>Enterobacteriaceae</taxon>
        <taxon>Salmonella</taxon>
    </lineage>
</organism>
<name>A0A379WQN8_SALET</name>
<dbReference type="PANTHER" id="PTHR45339:SF1">
    <property type="entry name" value="HYBRID SIGNAL TRANSDUCTION HISTIDINE KINASE J"/>
    <property type="match status" value="1"/>
</dbReference>
<dbReference type="Proteomes" id="UP000254712">
    <property type="component" value="Unassembled WGS sequence"/>
</dbReference>
<sequence>MNHITANYLPLVVRKQLGLYCFIEPDVPVSLNGDPMRLQQVISNLLSNAIKFTILAASCCMCAVMGLSQHSRAGYRRRYSGKRGGSPVRFLLPGGNRRTA</sequence>
<keyword evidence="5" id="KW-0808">Transferase</keyword>
<gene>
    <name evidence="5" type="primary">rcsC_4</name>
    <name evidence="5" type="ORF">NCTC8261_02480</name>
</gene>
<evidence type="ECO:0000256" key="1">
    <source>
        <dbReference type="ARBA" id="ARBA00022553"/>
    </source>
</evidence>